<reference evidence="1 2" key="2">
    <citation type="journal article" date="2022" name="Mol. Ecol. Resour.">
        <title>The genomes of chicory, endive, great burdock and yacon provide insights into Asteraceae paleo-polyploidization history and plant inulin production.</title>
        <authorList>
            <person name="Fan W."/>
            <person name="Wang S."/>
            <person name="Wang H."/>
            <person name="Wang A."/>
            <person name="Jiang F."/>
            <person name="Liu H."/>
            <person name="Zhao H."/>
            <person name="Xu D."/>
            <person name="Zhang Y."/>
        </authorList>
    </citation>
    <scope>NUCLEOTIDE SEQUENCE [LARGE SCALE GENOMIC DNA]</scope>
    <source>
        <strain evidence="2">cv. Yunnan</strain>
        <tissue evidence="1">Leaves</tissue>
    </source>
</reference>
<name>A0ACB9A3K8_9ASTR</name>
<protein>
    <submittedName>
        <fullName evidence="1">Uncharacterized protein</fullName>
    </submittedName>
</protein>
<evidence type="ECO:0000313" key="1">
    <source>
        <dbReference type="EMBL" id="KAI3704717.1"/>
    </source>
</evidence>
<proteinExistence type="predicted"/>
<accession>A0ACB9A3K8</accession>
<gene>
    <name evidence="1" type="ORF">L1987_74944</name>
</gene>
<sequence length="111" mass="12500">MMPIVRKNRERVSINQVDLKGKASVIRDFPLGCGHMLMDEDANAKEGYEVSLNEANDNYEDYEDPNEEYEDVNENGNEDLEGVDIGDTSNVEHESEGFVLLEDKEGSANED</sequence>
<keyword evidence="2" id="KW-1185">Reference proteome</keyword>
<dbReference type="Proteomes" id="UP001056120">
    <property type="component" value="Linkage Group LG25"/>
</dbReference>
<organism evidence="1 2">
    <name type="scientific">Smallanthus sonchifolius</name>
    <dbReference type="NCBI Taxonomy" id="185202"/>
    <lineage>
        <taxon>Eukaryota</taxon>
        <taxon>Viridiplantae</taxon>
        <taxon>Streptophyta</taxon>
        <taxon>Embryophyta</taxon>
        <taxon>Tracheophyta</taxon>
        <taxon>Spermatophyta</taxon>
        <taxon>Magnoliopsida</taxon>
        <taxon>eudicotyledons</taxon>
        <taxon>Gunneridae</taxon>
        <taxon>Pentapetalae</taxon>
        <taxon>asterids</taxon>
        <taxon>campanulids</taxon>
        <taxon>Asterales</taxon>
        <taxon>Asteraceae</taxon>
        <taxon>Asteroideae</taxon>
        <taxon>Heliantheae alliance</taxon>
        <taxon>Millerieae</taxon>
        <taxon>Smallanthus</taxon>
    </lineage>
</organism>
<dbReference type="EMBL" id="CM042042">
    <property type="protein sequence ID" value="KAI3704717.1"/>
    <property type="molecule type" value="Genomic_DNA"/>
</dbReference>
<comment type="caution">
    <text evidence="1">The sequence shown here is derived from an EMBL/GenBank/DDBJ whole genome shotgun (WGS) entry which is preliminary data.</text>
</comment>
<evidence type="ECO:0000313" key="2">
    <source>
        <dbReference type="Proteomes" id="UP001056120"/>
    </source>
</evidence>
<reference evidence="2" key="1">
    <citation type="journal article" date="2022" name="Mol. Ecol. Resour.">
        <title>The genomes of chicory, endive, great burdock and yacon provide insights into Asteraceae palaeo-polyploidization history and plant inulin production.</title>
        <authorList>
            <person name="Fan W."/>
            <person name="Wang S."/>
            <person name="Wang H."/>
            <person name="Wang A."/>
            <person name="Jiang F."/>
            <person name="Liu H."/>
            <person name="Zhao H."/>
            <person name="Xu D."/>
            <person name="Zhang Y."/>
        </authorList>
    </citation>
    <scope>NUCLEOTIDE SEQUENCE [LARGE SCALE GENOMIC DNA]</scope>
    <source>
        <strain evidence="2">cv. Yunnan</strain>
    </source>
</reference>